<name>A0ABN6XES1_9CELL</name>
<dbReference type="EMBL" id="AP027729">
    <property type="protein sequence ID" value="BDZ42197.1"/>
    <property type="molecule type" value="Genomic_DNA"/>
</dbReference>
<dbReference type="Gene3D" id="3.40.190.10">
    <property type="entry name" value="Periplasmic binding protein-like II"/>
    <property type="match status" value="1"/>
</dbReference>
<evidence type="ECO:0000256" key="2">
    <source>
        <dbReference type="SAM" id="SignalP"/>
    </source>
</evidence>
<feature type="compositionally biased region" description="Low complexity" evidence="1">
    <location>
        <begin position="112"/>
        <end position="123"/>
    </location>
</feature>
<feature type="chain" id="PRO_5045115252" description="Extracellular solute-binding protein" evidence="2">
    <location>
        <begin position="28"/>
        <end position="129"/>
    </location>
</feature>
<feature type="signal peptide" evidence="2">
    <location>
        <begin position="1"/>
        <end position="27"/>
    </location>
</feature>
<feature type="region of interest" description="Disordered" evidence="1">
    <location>
        <begin position="103"/>
        <end position="129"/>
    </location>
</feature>
<dbReference type="SUPFAM" id="SSF53850">
    <property type="entry name" value="Periplasmic binding protein-like II"/>
    <property type="match status" value="1"/>
</dbReference>
<evidence type="ECO:0000256" key="1">
    <source>
        <dbReference type="SAM" id="MobiDB-lite"/>
    </source>
</evidence>
<protein>
    <recommendedName>
        <fullName evidence="5">Extracellular solute-binding protein</fullName>
    </recommendedName>
</protein>
<keyword evidence="2" id="KW-0732">Signal</keyword>
<evidence type="ECO:0000313" key="3">
    <source>
        <dbReference type="EMBL" id="BDZ42197.1"/>
    </source>
</evidence>
<dbReference type="PROSITE" id="PS51257">
    <property type="entry name" value="PROKAR_LIPOPROTEIN"/>
    <property type="match status" value="1"/>
</dbReference>
<gene>
    <name evidence="3" type="ORF">GCM10025865_14960</name>
</gene>
<evidence type="ECO:0008006" key="5">
    <source>
        <dbReference type="Google" id="ProtNLM"/>
    </source>
</evidence>
<accession>A0ABN6XES1</accession>
<dbReference type="Proteomes" id="UP001321475">
    <property type="component" value="Chromosome"/>
</dbReference>
<evidence type="ECO:0000313" key="4">
    <source>
        <dbReference type="Proteomes" id="UP001321475"/>
    </source>
</evidence>
<organism evidence="3 4">
    <name type="scientific">Paraoerskovia sediminicola</name>
    <dbReference type="NCBI Taxonomy" id="1138587"/>
    <lineage>
        <taxon>Bacteria</taxon>
        <taxon>Bacillati</taxon>
        <taxon>Actinomycetota</taxon>
        <taxon>Actinomycetes</taxon>
        <taxon>Micrococcales</taxon>
        <taxon>Cellulomonadaceae</taxon>
        <taxon>Paraoerskovia</taxon>
    </lineage>
</organism>
<keyword evidence="4" id="KW-1185">Reference proteome</keyword>
<sequence length="129" mass="13505">MKISRPRTMVRTAALAGVLSIALVACSSGSDDAGAEAPSSADAAADIQAALDKGGEITVWAWEPTLTPVVEDFEAKYPNVTVNLANVGTSQDQYTSIQNALAAGKGGRMSRRSTTTQFRSSRSAIRSRT</sequence>
<reference evidence="4" key="1">
    <citation type="journal article" date="2019" name="Int. J. Syst. Evol. Microbiol.">
        <title>The Global Catalogue of Microorganisms (GCM) 10K type strain sequencing project: providing services to taxonomists for standard genome sequencing and annotation.</title>
        <authorList>
            <consortium name="The Broad Institute Genomics Platform"/>
            <consortium name="The Broad Institute Genome Sequencing Center for Infectious Disease"/>
            <person name="Wu L."/>
            <person name="Ma J."/>
        </authorList>
    </citation>
    <scope>NUCLEOTIDE SEQUENCE [LARGE SCALE GENOMIC DNA]</scope>
    <source>
        <strain evidence="4">NBRC 108565</strain>
    </source>
</reference>
<proteinExistence type="predicted"/>